<evidence type="ECO:0000256" key="1">
    <source>
        <dbReference type="SAM" id="MobiDB-lite"/>
    </source>
</evidence>
<dbReference type="RefSeq" id="XP_044724101.1">
    <property type="nucleotide sequence ID" value="XM_044860468.1"/>
</dbReference>
<feature type="domain" description="HNH nuclease" evidence="2">
    <location>
        <begin position="199"/>
        <end position="283"/>
    </location>
</feature>
<feature type="region of interest" description="Disordered" evidence="1">
    <location>
        <begin position="138"/>
        <end position="180"/>
    </location>
</feature>
<keyword evidence="4" id="KW-1185">Reference proteome</keyword>
<organism evidence="3 4">
    <name type="scientific">Hirsutella rhossiliensis</name>
    <dbReference type="NCBI Taxonomy" id="111463"/>
    <lineage>
        <taxon>Eukaryota</taxon>
        <taxon>Fungi</taxon>
        <taxon>Dikarya</taxon>
        <taxon>Ascomycota</taxon>
        <taxon>Pezizomycotina</taxon>
        <taxon>Sordariomycetes</taxon>
        <taxon>Hypocreomycetidae</taxon>
        <taxon>Hypocreales</taxon>
        <taxon>Ophiocordycipitaceae</taxon>
        <taxon>Hirsutella</taxon>
    </lineage>
</organism>
<evidence type="ECO:0000259" key="2">
    <source>
        <dbReference type="Pfam" id="PF13391"/>
    </source>
</evidence>
<evidence type="ECO:0000313" key="3">
    <source>
        <dbReference type="EMBL" id="KAH0966588.1"/>
    </source>
</evidence>
<comment type="caution">
    <text evidence="3">The sequence shown here is derived from an EMBL/GenBank/DDBJ whole genome shotgun (WGS) entry which is preliminary data.</text>
</comment>
<keyword evidence="3" id="KW-0378">Hydrolase</keyword>
<accession>A0A9P8SKN5</accession>
<dbReference type="InterPro" id="IPR003615">
    <property type="entry name" value="HNH_nuc"/>
</dbReference>
<dbReference type="EMBL" id="JAIZPD010000002">
    <property type="protein sequence ID" value="KAH0966588.1"/>
    <property type="molecule type" value="Genomic_DNA"/>
</dbReference>
<feature type="compositionally biased region" description="Polar residues" evidence="1">
    <location>
        <begin position="157"/>
        <end position="167"/>
    </location>
</feature>
<dbReference type="OrthoDB" id="4928181at2759"/>
<reference evidence="3" key="1">
    <citation type="submission" date="2021-09" db="EMBL/GenBank/DDBJ databases">
        <title>A high-quality genome of the endoparasitic fungus Hirsutella rhossiliensis with a comparison of Hirsutella genomes reveals transposable elements contributing to genome size variation.</title>
        <authorList>
            <person name="Lin R."/>
            <person name="Jiao Y."/>
            <person name="Sun X."/>
            <person name="Ling J."/>
            <person name="Xie B."/>
            <person name="Cheng X."/>
        </authorList>
    </citation>
    <scope>NUCLEOTIDE SEQUENCE</scope>
    <source>
        <strain evidence="3">HR02</strain>
    </source>
</reference>
<dbReference type="GO" id="GO:0004519">
    <property type="term" value="F:endonuclease activity"/>
    <property type="evidence" value="ECO:0007669"/>
    <property type="project" value="UniProtKB-KW"/>
</dbReference>
<dbReference type="Pfam" id="PF13391">
    <property type="entry name" value="HNH_2"/>
    <property type="match status" value="1"/>
</dbReference>
<dbReference type="GeneID" id="68351126"/>
<dbReference type="AlphaFoldDB" id="A0A9P8SKN5"/>
<keyword evidence="3" id="KW-0255">Endonuclease</keyword>
<dbReference type="Proteomes" id="UP000824596">
    <property type="component" value="Unassembled WGS sequence"/>
</dbReference>
<feature type="compositionally biased region" description="Polar residues" evidence="1">
    <location>
        <begin position="138"/>
        <end position="149"/>
    </location>
</feature>
<sequence>MPKTSTQERNDMARCFFAFLDKHDGDHAIMRDLRKFLQGNHDFSPAVDRMPMDEYEERLRLVCALTAVIEVKSSIAPTLRAAEFSAFMVAPLGRLRTMLRAGDVDSLPYDTALHVLTALHSTHNLLRVFLRGPGTMAPATSSLSDSTSPRPRKRARSGSNLRWTSRPGSGAPLDPSQLQARARSRAERQRAFVRDKGLCVITGTSYPQVCHIVPFSWTESQKNCDILKEVILIPKDVIWNDDDLPSEAWTALWREPGSCDKSWNMLSLNPLLHVWWARSFFGLEYLGRLPAEEDGDKAGAVIPVELRFRWLRRHPTARPDMVINFDDERDYANCFVSRLYDSPTDPATAERFVVSGQSVRTGHTICVRVPEPDADKFVAAVKVQWALTQIAAMCGFAETCDDDYDDDNPQAQRASEARVCEWLRDVPAAGDPSPRQPEPMPRNPEPAGPVERHGNVPKPSGRPGDQGKTRPGGPDPFGSPTRPDTGDGASGKQAERFPTVSPQRTTGARASASVGPENVPPSARKEEKTEE</sequence>
<feature type="compositionally biased region" description="Pro residues" evidence="1">
    <location>
        <begin position="434"/>
        <end position="447"/>
    </location>
</feature>
<gene>
    <name evidence="3" type="ORF">HRG_01997</name>
</gene>
<evidence type="ECO:0000313" key="4">
    <source>
        <dbReference type="Proteomes" id="UP000824596"/>
    </source>
</evidence>
<feature type="region of interest" description="Disordered" evidence="1">
    <location>
        <begin position="426"/>
        <end position="531"/>
    </location>
</feature>
<proteinExistence type="predicted"/>
<keyword evidence="3" id="KW-0540">Nuclease</keyword>
<protein>
    <submittedName>
        <fullName evidence="3">HNH endonuclease domain-containing protein</fullName>
    </submittedName>
</protein>
<name>A0A9P8SKN5_9HYPO</name>